<organism evidence="3">
    <name type="scientific">Nymphaea colorata</name>
    <name type="common">pocket water lily</name>
    <dbReference type="NCBI Taxonomy" id="210225"/>
    <lineage>
        <taxon>Eukaryota</taxon>
        <taxon>Viridiplantae</taxon>
        <taxon>Streptophyta</taxon>
        <taxon>Embryophyta</taxon>
        <taxon>Tracheophyta</taxon>
        <taxon>Spermatophyta</taxon>
        <taxon>Magnoliopsida</taxon>
        <taxon>Nymphaeales</taxon>
        <taxon>Nymphaeaceae</taxon>
        <taxon>Nymphaea</taxon>
    </lineage>
</organism>
<protein>
    <recommendedName>
        <fullName evidence="4">Pollen Ole e 1 allergen and extensin family protein</fullName>
    </recommendedName>
</protein>
<proteinExistence type="predicted"/>
<evidence type="ECO:0000256" key="2">
    <source>
        <dbReference type="SAM" id="SignalP"/>
    </source>
</evidence>
<evidence type="ECO:0000256" key="1">
    <source>
        <dbReference type="ARBA" id="ARBA00022729"/>
    </source>
</evidence>
<dbReference type="OrthoDB" id="1936190at2759"/>
<keyword evidence="1 2" id="KW-0732">Signal</keyword>
<dbReference type="GO" id="GO:0071944">
    <property type="term" value="C:cell periphery"/>
    <property type="evidence" value="ECO:0007669"/>
    <property type="project" value="TreeGrafter"/>
</dbReference>
<dbReference type="EMBL" id="LR721783">
    <property type="protein sequence ID" value="VVW37280.1"/>
    <property type="molecule type" value="Genomic_DNA"/>
</dbReference>
<dbReference type="AlphaFoldDB" id="A0A5K1D937"/>
<name>A0A5K1D937_9MAGN</name>
<reference evidence="3" key="1">
    <citation type="submission" date="2019-09" db="EMBL/GenBank/DDBJ databases">
        <authorList>
            <person name="Zhang L."/>
        </authorList>
    </citation>
    <scope>NUCLEOTIDE SEQUENCE</scope>
</reference>
<evidence type="ECO:0008006" key="4">
    <source>
        <dbReference type="Google" id="ProtNLM"/>
    </source>
</evidence>
<feature type="signal peptide" evidence="2">
    <location>
        <begin position="1"/>
        <end position="26"/>
    </location>
</feature>
<dbReference type="PANTHER" id="PTHR33470">
    <property type="entry name" value="OS01G0164075 PROTEIN"/>
    <property type="match status" value="1"/>
</dbReference>
<dbReference type="Pfam" id="PF01190">
    <property type="entry name" value="Pollen_Ole_e_1"/>
    <property type="match status" value="1"/>
</dbReference>
<gene>
    <name evidence="3" type="ORF">NYM_LOCUS19430</name>
</gene>
<sequence>MAATKKLSLLLALVSLSAALLQLASCNEEQDAAESIVVQGMIYCQSCKCRGTRSLASAIPLPGAKVSIQCRDHKGRVGFYMVLTADKGGYAIGELKGPFFQKIAHHNMKPGASCTARLIYSPKPDCAVVSNMVNSGMDGCHLQYSKTISYKGHKADLYDFGPLAFRPANCGPQFH</sequence>
<dbReference type="OMA" id="AFRPANC"/>
<accession>A0A5K1D937</accession>
<dbReference type="Gramene" id="NC5G0100600.1">
    <property type="protein sequence ID" value="NC5G0100600.1:cds"/>
    <property type="gene ID" value="NC5G0100600"/>
</dbReference>
<feature type="chain" id="PRO_5023821478" description="Pollen Ole e 1 allergen and extensin family protein" evidence="2">
    <location>
        <begin position="27"/>
        <end position="175"/>
    </location>
</feature>
<dbReference type="PANTHER" id="PTHR33470:SF4">
    <property type="entry name" value="OS01G0164025 PROTEIN"/>
    <property type="match status" value="1"/>
</dbReference>
<evidence type="ECO:0000313" key="3">
    <source>
        <dbReference type="EMBL" id="VVW37280.1"/>
    </source>
</evidence>